<dbReference type="InterPro" id="IPR036397">
    <property type="entry name" value="RNaseH_sf"/>
</dbReference>
<evidence type="ECO:0000313" key="2">
    <source>
        <dbReference type="EMBL" id="NWK06709.1"/>
    </source>
</evidence>
<dbReference type="Gene3D" id="3.30.420.10">
    <property type="entry name" value="Ribonuclease H-like superfamily/Ribonuclease H"/>
    <property type="match status" value="1"/>
</dbReference>
<dbReference type="SUPFAM" id="SSF53098">
    <property type="entry name" value="Ribonuclease H-like"/>
    <property type="match status" value="1"/>
</dbReference>
<accession>A0A7K4NUJ5</accession>
<sequence length="188" mass="21998">MNYYLDIETTGLDPLHSKIITIQYMELERNTGKPVGPLKILKEWESDEKTILKRFIEDFVPGNQWAFIPIGFNLQFEHKFLWQRCISNGLQPVDILNGPFLDLKTVAVLMNKGEFKGASLHKMTNKPHSGAIVVQWYDEKKYAEIESYIKTEADEFVNFNVRLCEEMPPLLERIEDGEVKVYKRREDN</sequence>
<evidence type="ECO:0000313" key="3">
    <source>
        <dbReference type="Proteomes" id="UP000534207"/>
    </source>
</evidence>
<dbReference type="EMBL" id="JACASW010000012">
    <property type="protein sequence ID" value="NWK06709.1"/>
    <property type="molecule type" value="Genomic_DNA"/>
</dbReference>
<proteinExistence type="predicted"/>
<organism evidence="2 3">
    <name type="scientific">Marine Group I thaumarchaeote</name>
    <dbReference type="NCBI Taxonomy" id="2511932"/>
    <lineage>
        <taxon>Archaea</taxon>
        <taxon>Nitrososphaerota</taxon>
        <taxon>Marine Group I</taxon>
    </lineage>
</organism>
<reference evidence="2 3" key="1">
    <citation type="journal article" date="2019" name="Environ. Microbiol.">
        <title>Genomics insights into ecotype formation of ammonia-oxidizing archaea in the deep ocean.</title>
        <authorList>
            <person name="Wang Y."/>
            <person name="Huang J.M."/>
            <person name="Cui G.J."/>
            <person name="Nunoura T."/>
            <person name="Takaki Y."/>
            <person name="Li W.L."/>
            <person name="Li J."/>
            <person name="Gao Z.M."/>
            <person name="Takai K."/>
            <person name="Zhang A.Q."/>
            <person name="Stepanauskas R."/>
        </authorList>
    </citation>
    <scope>NUCLEOTIDE SEQUENCE [LARGE SCALE GENOMIC DNA]</scope>
    <source>
        <strain evidence="2 3">G13</strain>
    </source>
</reference>
<dbReference type="Pfam" id="PF13482">
    <property type="entry name" value="RNase_H_2"/>
    <property type="match status" value="1"/>
</dbReference>
<feature type="domain" description="YprB ribonuclease H-like" evidence="1">
    <location>
        <begin position="4"/>
        <end position="122"/>
    </location>
</feature>
<dbReference type="InterPro" id="IPR038720">
    <property type="entry name" value="YprB_RNase_H-like_dom"/>
</dbReference>
<evidence type="ECO:0000259" key="1">
    <source>
        <dbReference type="Pfam" id="PF13482"/>
    </source>
</evidence>
<dbReference type="GO" id="GO:0003676">
    <property type="term" value="F:nucleic acid binding"/>
    <property type="evidence" value="ECO:0007669"/>
    <property type="project" value="InterPro"/>
</dbReference>
<protein>
    <submittedName>
        <fullName evidence="2">Ribonuclease H-like domain-containing protein</fullName>
    </submittedName>
</protein>
<dbReference type="Proteomes" id="UP000534207">
    <property type="component" value="Unassembled WGS sequence"/>
</dbReference>
<dbReference type="AlphaFoldDB" id="A0A7K4NUJ5"/>
<name>A0A7K4NUJ5_9ARCH</name>
<dbReference type="InterPro" id="IPR012337">
    <property type="entry name" value="RNaseH-like_sf"/>
</dbReference>
<comment type="caution">
    <text evidence="2">The sequence shown here is derived from an EMBL/GenBank/DDBJ whole genome shotgun (WGS) entry which is preliminary data.</text>
</comment>
<gene>
    <name evidence="2" type="ORF">HX827_05205</name>
</gene>